<evidence type="ECO:0000313" key="2">
    <source>
        <dbReference type="EMBL" id="ROL53765.1"/>
    </source>
</evidence>
<dbReference type="EMBL" id="RJVU01007700">
    <property type="protein sequence ID" value="ROL53765.1"/>
    <property type="molecule type" value="Genomic_DNA"/>
</dbReference>
<gene>
    <name evidence="2" type="ORF">DPX16_9465</name>
</gene>
<sequence>MKSKRVGRIRGTGSCGVTPEALRLPPPERRKARGWMHRFMVNQRGIQARTFKMADDIVEKLITEVQKKPPLFDKSNPLFQGYYRENGYMQNNRSYPWNKWAKSQNLPYPNLRSGAATASEMSSSPENSAASLH</sequence>
<accession>A0A3N0Z5M4</accession>
<feature type="region of interest" description="Disordered" evidence="1">
    <location>
        <begin position="108"/>
        <end position="133"/>
    </location>
</feature>
<keyword evidence="3" id="KW-1185">Reference proteome</keyword>
<evidence type="ECO:0000313" key="3">
    <source>
        <dbReference type="Proteomes" id="UP000281406"/>
    </source>
</evidence>
<feature type="region of interest" description="Disordered" evidence="1">
    <location>
        <begin position="1"/>
        <end position="29"/>
    </location>
</feature>
<comment type="caution">
    <text evidence="2">The sequence shown here is derived from an EMBL/GenBank/DDBJ whole genome shotgun (WGS) entry which is preliminary data.</text>
</comment>
<proteinExistence type="predicted"/>
<dbReference type="Proteomes" id="UP000281406">
    <property type="component" value="Unassembled WGS sequence"/>
</dbReference>
<organism evidence="2 3">
    <name type="scientific">Anabarilius grahami</name>
    <name type="common">Kanglang fish</name>
    <name type="synonym">Barilius grahami</name>
    <dbReference type="NCBI Taxonomy" id="495550"/>
    <lineage>
        <taxon>Eukaryota</taxon>
        <taxon>Metazoa</taxon>
        <taxon>Chordata</taxon>
        <taxon>Craniata</taxon>
        <taxon>Vertebrata</taxon>
        <taxon>Euteleostomi</taxon>
        <taxon>Actinopterygii</taxon>
        <taxon>Neopterygii</taxon>
        <taxon>Teleostei</taxon>
        <taxon>Ostariophysi</taxon>
        <taxon>Cypriniformes</taxon>
        <taxon>Xenocyprididae</taxon>
        <taxon>Xenocypridinae</taxon>
        <taxon>Xenocypridinae incertae sedis</taxon>
        <taxon>Anabarilius</taxon>
    </lineage>
</organism>
<protein>
    <submittedName>
        <fullName evidence="2">Uncharacterized protein</fullName>
    </submittedName>
</protein>
<dbReference type="AlphaFoldDB" id="A0A3N0Z5M4"/>
<evidence type="ECO:0000256" key="1">
    <source>
        <dbReference type="SAM" id="MobiDB-lite"/>
    </source>
</evidence>
<feature type="compositionally biased region" description="Polar residues" evidence="1">
    <location>
        <begin position="119"/>
        <end position="133"/>
    </location>
</feature>
<reference evidence="2 3" key="1">
    <citation type="submission" date="2018-10" db="EMBL/GenBank/DDBJ databases">
        <title>Genome assembly for a Yunnan-Guizhou Plateau 3E fish, Anabarilius grahami (Regan), and its evolutionary and genetic applications.</title>
        <authorList>
            <person name="Jiang W."/>
        </authorList>
    </citation>
    <scope>NUCLEOTIDE SEQUENCE [LARGE SCALE GENOMIC DNA]</scope>
    <source>
        <strain evidence="2">AG-KIZ</strain>
        <tissue evidence="2">Muscle</tissue>
    </source>
</reference>
<name>A0A3N0Z5M4_ANAGA</name>